<geneLocation type="plasmid" evidence="1 3">
    <name>pBIL</name>
</geneLocation>
<keyword evidence="1" id="KW-0614">Plasmid</keyword>
<reference evidence="2 4" key="2">
    <citation type="submission" date="2020-08" db="EMBL/GenBank/DDBJ databases">
        <title>Genomic Encyclopedia of Type Strains, Phase IV (KMG-V): Genome sequencing to study the core and pangenomes of soil and plant-associated prokaryotes.</title>
        <authorList>
            <person name="Whitman W."/>
        </authorList>
    </citation>
    <scope>NUCLEOTIDE SEQUENCE [LARGE SCALE GENOMIC DNA]</scope>
    <source>
        <strain evidence="2 4">SEMIA 4013</strain>
    </source>
</reference>
<protein>
    <submittedName>
        <fullName evidence="1">Replication domain protein</fullName>
    </submittedName>
</protein>
<dbReference type="AlphaFoldDB" id="A0AAW3V720"/>
<evidence type="ECO:0000313" key="2">
    <source>
        <dbReference type="EMBL" id="MBB6205150.1"/>
    </source>
</evidence>
<dbReference type="Proteomes" id="UP000518681">
    <property type="component" value="Unassembled WGS sequence"/>
</dbReference>
<name>A0AAW3V720_9BURK</name>
<evidence type="ECO:0000313" key="4">
    <source>
        <dbReference type="Proteomes" id="UP000518681"/>
    </source>
</evidence>
<dbReference type="KEGG" id="bfn:OI25_8071"/>
<dbReference type="EMBL" id="CP010024">
    <property type="protein sequence ID" value="AJZ56457.1"/>
    <property type="molecule type" value="Genomic_DNA"/>
</dbReference>
<evidence type="ECO:0000313" key="1">
    <source>
        <dbReference type="EMBL" id="AJZ56457.1"/>
    </source>
</evidence>
<gene>
    <name evidence="2" type="ORF">GGD69_006044</name>
    <name evidence="1" type="ORF">OI25_8071</name>
</gene>
<accession>A0AAW3V720</accession>
<reference evidence="1 3" key="1">
    <citation type="journal article" date="2015" name="Genome Announc.">
        <title>Complete genome sequences for 59 burkholderia isolates, both pathogenic and near neighbor.</title>
        <authorList>
            <person name="Johnson S.L."/>
            <person name="Bishop-Lilly K.A."/>
            <person name="Ladner J.T."/>
            <person name="Daligault H.E."/>
            <person name="Davenport K.W."/>
            <person name="Jaissle J."/>
            <person name="Frey K.G."/>
            <person name="Koroleva G.I."/>
            <person name="Bruce D.C."/>
            <person name="Coyne S.R."/>
            <person name="Broomall S.M."/>
            <person name="Li P.E."/>
            <person name="Teshima H."/>
            <person name="Gibbons H.S."/>
            <person name="Palacios G.F."/>
            <person name="Rosenzweig C.N."/>
            <person name="Redden C.L."/>
            <person name="Xu Y."/>
            <person name="Minogue T.D."/>
            <person name="Chain P.S."/>
        </authorList>
    </citation>
    <scope>NUCLEOTIDE SEQUENCE [LARGE SCALE GENOMIC DNA]</scope>
    <source>
        <strain evidence="1 3">ATCC BAA-463</strain>
        <plasmid evidence="1 3">pBIL</plasmid>
    </source>
</reference>
<dbReference type="EMBL" id="JACIIK010000011">
    <property type="protein sequence ID" value="MBB6205150.1"/>
    <property type="molecule type" value="Genomic_DNA"/>
</dbReference>
<organism evidence="2 4">
    <name type="scientific">Paraburkholderia fungorum</name>
    <dbReference type="NCBI Taxonomy" id="134537"/>
    <lineage>
        <taxon>Bacteria</taxon>
        <taxon>Pseudomonadati</taxon>
        <taxon>Pseudomonadota</taxon>
        <taxon>Betaproteobacteria</taxon>
        <taxon>Burkholderiales</taxon>
        <taxon>Burkholderiaceae</taxon>
        <taxon>Paraburkholderia</taxon>
    </lineage>
</organism>
<sequence length="101" mass="10823">MLAQNPSSTGRIATTRAKKTDLVSPSSAELRKAVEAIAIQPKHGKITLLTHKLFNVLLAVAQQADESGDTYRALLSDIVANSSDCIRAASDLSFRPSTFPK</sequence>
<proteinExistence type="predicted"/>
<evidence type="ECO:0000313" key="3">
    <source>
        <dbReference type="Proteomes" id="UP000032614"/>
    </source>
</evidence>
<dbReference type="Proteomes" id="UP000032614">
    <property type="component" value="Plasmid pBIL"/>
</dbReference>